<gene>
    <name evidence="5" type="ORF">ACFQ39_13845</name>
</gene>
<reference evidence="6" key="1">
    <citation type="journal article" date="2019" name="Int. J. Syst. Evol. Microbiol.">
        <title>The Global Catalogue of Microorganisms (GCM) 10K type strain sequencing project: providing services to taxonomists for standard genome sequencing and annotation.</title>
        <authorList>
            <consortium name="The Broad Institute Genomics Platform"/>
            <consortium name="The Broad Institute Genome Sequencing Center for Infectious Disease"/>
            <person name="Wu L."/>
            <person name="Ma J."/>
        </authorList>
    </citation>
    <scope>NUCLEOTIDE SEQUENCE [LARGE SCALE GENOMIC DNA]</scope>
    <source>
        <strain evidence="6">CCUG 61485</strain>
    </source>
</reference>
<evidence type="ECO:0000313" key="6">
    <source>
        <dbReference type="Proteomes" id="UP001597201"/>
    </source>
</evidence>
<dbReference type="CDD" id="cd01065">
    <property type="entry name" value="NAD_bind_Shikimate_DH"/>
    <property type="match status" value="1"/>
</dbReference>
<evidence type="ECO:0000313" key="5">
    <source>
        <dbReference type="EMBL" id="MFD1316703.1"/>
    </source>
</evidence>
<dbReference type="InterPro" id="IPR036291">
    <property type="entry name" value="NAD(P)-bd_dom_sf"/>
</dbReference>
<dbReference type="Proteomes" id="UP001597201">
    <property type="component" value="Unassembled WGS sequence"/>
</dbReference>
<keyword evidence="3" id="KW-0028">Amino-acid biosynthesis</keyword>
<evidence type="ECO:0000259" key="4">
    <source>
        <dbReference type="Pfam" id="PF08501"/>
    </source>
</evidence>
<dbReference type="EMBL" id="JBHTMY010000003">
    <property type="protein sequence ID" value="MFD1316703.1"/>
    <property type="molecule type" value="Genomic_DNA"/>
</dbReference>
<protein>
    <submittedName>
        <fullName evidence="5">Shikimate dehydrogenase family protein</fullName>
    </submittedName>
</protein>
<dbReference type="SUPFAM" id="SSF53223">
    <property type="entry name" value="Aminoacid dehydrogenase-like, N-terminal domain"/>
    <property type="match status" value="1"/>
</dbReference>
<dbReference type="SUPFAM" id="SSF51735">
    <property type="entry name" value="NAD(P)-binding Rossmann-fold domains"/>
    <property type="match status" value="1"/>
</dbReference>
<evidence type="ECO:0000256" key="3">
    <source>
        <dbReference type="ARBA" id="ARBA00023141"/>
    </source>
</evidence>
<comment type="caution">
    <text evidence="5">The sequence shown here is derived from an EMBL/GenBank/DDBJ whole genome shotgun (WGS) entry which is preliminary data.</text>
</comment>
<dbReference type="PANTHER" id="PTHR21089">
    <property type="entry name" value="SHIKIMATE DEHYDROGENASE"/>
    <property type="match status" value="1"/>
</dbReference>
<keyword evidence="2" id="KW-0560">Oxidoreductase</keyword>
<dbReference type="InterPro" id="IPR022893">
    <property type="entry name" value="Shikimate_DH_fam"/>
</dbReference>
<keyword evidence="3" id="KW-0057">Aromatic amino acid biosynthesis</keyword>
<feature type="domain" description="Shikimate dehydrogenase substrate binding N-terminal" evidence="4">
    <location>
        <begin position="17"/>
        <end position="99"/>
    </location>
</feature>
<dbReference type="InterPro" id="IPR046346">
    <property type="entry name" value="Aminoacid_DH-like_N_sf"/>
</dbReference>
<dbReference type="InterPro" id="IPR013708">
    <property type="entry name" value="Shikimate_DH-bd_N"/>
</dbReference>
<dbReference type="Gene3D" id="3.40.50.720">
    <property type="entry name" value="NAD(P)-binding Rossmann-like Domain"/>
    <property type="match status" value="1"/>
</dbReference>
<evidence type="ECO:0000256" key="1">
    <source>
        <dbReference type="ARBA" id="ARBA00004871"/>
    </source>
</evidence>
<proteinExistence type="predicted"/>
<dbReference type="RefSeq" id="WP_377179937.1">
    <property type="nucleotide sequence ID" value="NZ_JBHTMY010000003.1"/>
</dbReference>
<sequence>MENDLIDIKKAEYLFGLLGRQISYSFSKGYFNEKFKKNALKGYYYTNFDLDIIDDLPPLLDSLPNLKGFNVTIPYKEKVMPFLDEIDEEALAIGAVNTVKFLEGNKLKGFNTDVYGFEYSILPFIKPMHKKALILGTGGASKAVSYALDKLGIEHKYVSREASRDNSIRYSELTKEIVNDHFIVVNCSPVGTFPDINACPNFPYNFVTKNHLFFDLIYNPSETLFLKKAKFYGAQIKNGEEMLELQAEKAWEIWNY</sequence>
<keyword evidence="6" id="KW-1185">Reference proteome</keyword>
<dbReference type="PANTHER" id="PTHR21089:SF1">
    <property type="entry name" value="BIFUNCTIONAL 3-DEHYDROQUINATE DEHYDRATASE_SHIKIMATE DEHYDROGENASE, CHLOROPLASTIC"/>
    <property type="match status" value="1"/>
</dbReference>
<evidence type="ECO:0000256" key="2">
    <source>
        <dbReference type="ARBA" id="ARBA00023002"/>
    </source>
</evidence>
<accession>A0ABW3Y498</accession>
<name>A0ABW3Y498_9FLAO</name>
<organism evidence="5 6">
    <name type="scientific">Namhaeicola litoreus</name>
    <dbReference type="NCBI Taxonomy" id="1052145"/>
    <lineage>
        <taxon>Bacteria</taxon>
        <taxon>Pseudomonadati</taxon>
        <taxon>Bacteroidota</taxon>
        <taxon>Flavobacteriia</taxon>
        <taxon>Flavobacteriales</taxon>
        <taxon>Flavobacteriaceae</taxon>
        <taxon>Namhaeicola</taxon>
    </lineage>
</organism>
<dbReference type="Gene3D" id="3.40.50.10860">
    <property type="entry name" value="Leucine Dehydrogenase, chain A, domain 1"/>
    <property type="match status" value="1"/>
</dbReference>
<dbReference type="Pfam" id="PF08501">
    <property type="entry name" value="Shikimate_dh_N"/>
    <property type="match status" value="1"/>
</dbReference>
<comment type="pathway">
    <text evidence="1">Metabolic intermediate biosynthesis; chorismate biosynthesis; chorismate from D-erythrose 4-phosphate and phosphoenolpyruvate: step 4/7.</text>
</comment>